<keyword evidence="10" id="KW-1185">Reference proteome</keyword>
<dbReference type="Gene3D" id="3.20.20.70">
    <property type="entry name" value="Aldolase class I"/>
    <property type="match status" value="1"/>
</dbReference>
<evidence type="ECO:0000259" key="8">
    <source>
        <dbReference type="Pfam" id="PF01207"/>
    </source>
</evidence>
<comment type="caution">
    <text evidence="9">The sequence shown here is derived from an EMBL/GenBank/DDBJ whole genome shotgun (WGS) entry which is preliminary data.</text>
</comment>
<keyword evidence="6" id="KW-0560">Oxidoreductase</keyword>
<dbReference type="Pfam" id="PF01207">
    <property type="entry name" value="Dus"/>
    <property type="match status" value="1"/>
</dbReference>
<feature type="domain" description="DUS-like FMN-binding" evidence="8">
    <location>
        <begin position="58"/>
        <end position="397"/>
    </location>
</feature>
<dbReference type="InterPro" id="IPR018517">
    <property type="entry name" value="tRNA_hU_synthase_CS"/>
</dbReference>
<evidence type="ECO:0000256" key="6">
    <source>
        <dbReference type="ARBA" id="ARBA00023002"/>
    </source>
</evidence>
<protein>
    <submittedName>
        <fullName evidence="9">NifR3 family TIM-barrel protein</fullName>
    </submittedName>
</protein>
<keyword evidence="5" id="KW-0521">NADP</keyword>
<dbReference type="InterPro" id="IPR004652">
    <property type="entry name" value="DusB-like"/>
</dbReference>
<evidence type="ECO:0000256" key="5">
    <source>
        <dbReference type="ARBA" id="ARBA00022857"/>
    </source>
</evidence>
<dbReference type="InterPro" id="IPR035587">
    <property type="entry name" value="DUS-like_FMN-bd"/>
</dbReference>
<dbReference type="PANTHER" id="PTHR45846:SF1">
    <property type="entry name" value="TRNA-DIHYDROURIDINE(47) SYNTHASE [NAD(P)(+)]-LIKE"/>
    <property type="match status" value="1"/>
</dbReference>
<gene>
    <name evidence="9" type="ORF">J2S70_001618</name>
</gene>
<dbReference type="NCBIfam" id="TIGR00737">
    <property type="entry name" value="nifR3_yhdG"/>
    <property type="match status" value="1"/>
</dbReference>
<reference evidence="9 10" key="1">
    <citation type="submission" date="2023-07" db="EMBL/GenBank/DDBJ databases">
        <title>Sequencing the genomes of 1000 actinobacteria strains.</title>
        <authorList>
            <person name="Klenk H.-P."/>
        </authorList>
    </citation>
    <scope>NUCLEOTIDE SEQUENCE [LARGE SCALE GENOMIC DNA]</scope>
    <source>
        <strain evidence="9 10">DSM 17163</strain>
    </source>
</reference>
<dbReference type="PANTHER" id="PTHR45846">
    <property type="entry name" value="TRNA-DIHYDROURIDINE(47) SYNTHASE [NAD(P)(+)]-LIKE"/>
    <property type="match status" value="1"/>
</dbReference>
<dbReference type="InterPro" id="IPR024036">
    <property type="entry name" value="tRNA-dHydroUridine_Synthase_C"/>
</dbReference>
<feature type="compositionally biased region" description="Basic and acidic residues" evidence="7">
    <location>
        <begin position="421"/>
        <end position="434"/>
    </location>
</feature>
<dbReference type="PROSITE" id="PS01136">
    <property type="entry name" value="UPF0034"/>
    <property type="match status" value="1"/>
</dbReference>
<dbReference type="EMBL" id="JAUSQX010000001">
    <property type="protein sequence ID" value="MDP9807036.1"/>
    <property type="molecule type" value="Genomic_DNA"/>
</dbReference>
<name>A0ABT9NI21_9ACTO</name>
<dbReference type="Gene3D" id="1.10.1200.80">
    <property type="entry name" value="Putative flavin oxidoreducatase, domain 2"/>
    <property type="match status" value="1"/>
</dbReference>
<dbReference type="Proteomes" id="UP001243212">
    <property type="component" value="Unassembled WGS sequence"/>
</dbReference>
<evidence type="ECO:0000256" key="2">
    <source>
        <dbReference type="ARBA" id="ARBA00022630"/>
    </source>
</evidence>
<evidence type="ECO:0000256" key="1">
    <source>
        <dbReference type="ARBA" id="ARBA00001917"/>
    </source>
</evidence>
<keyword evidence="2" id="KW-0285">Flavoprotein</keyword>
<keyword evidence="4" id="KW-0819">tRNA processing</keyword>
<evidence type="ECO:0000256" key="3">
    <source>
        <dbReference type="ARBA" id="ARBA00022643"/>
    </source>
</evidence>
<keyword evidence="3" id="KW-0288">FMN</keyword>
<dbReference type="InterPro" id="IPR013785">
    <property type="entry name" value="Aldolase_TIM"/>
</dbReference>
<dbReference type="CDD" id="cd02801">
    <property type="entry name" value="DUS_like_FMN"/>
    <property type="match status" value="1"/>
</dbReference>
<comment type="cofactor">
    <cofactor evidence="1">
        <name>FMN</name>
        <dbReference type="ChEBI" id="CHEBI:58210"/>
    </cofactor>
</comment>
<proteinExistence type="predicted"/>
<sequence>MSNFPRAPERVAGLVGRVAGLTELEAGPGVVAGPRGDGSENWPLAVRIGNLALGTPVMLAPMAGVTNPPFRQLCREFGEQALADLGVGALRQTGLDGRNASQVDQGFSEIPSFRPGSYAPAGLYVCEMITSRALIERTPETMRMIEPDMGDPVRSIQLYGVAPAAIAESVRLLVGNGWADHIDLNFGCPVPKVTRKGGGSALPWKHDLFAEIVEAAVKAAEAESGGAVPVTAKFRIGIDDDHETFRDVARMCEDAGIAALALHARTMAQHYSGQARWEAIAELRAMTDLPVFGNGDVFEAEDALAMVEETGAVGVVVGRGCQGRPWLFYDLVAAAHGRSARYRPSLGEVADVIVRHAELSVEHFADEGRAMREMRKHVGWYLRGFSVGGEARRDLGLVDSLDDLRRQLGRLDLPQDYPEAAEGKRGRAGGEKRPHLPEFWLDSHELNEAQRAKIHEAELGISGG</sequence>
<evidence type="ECO:0000256" key="7">
    <source>
        <dbReference type="SAM" id="MobiDB-lite"/>
    </source>
</evidence>
<evidence type="ECO:0000313" key="9">
    <source>
        <dbReference type="EMBL" id="MDP9807036.1"/>
    </source>
</evidence>
<evidence type="ECO:0000256" key="4">
    <source>
        <dbReference type="ARBA" id="ARBA00022694"/>
    </source>
</evidence>
<evidence type="ECO:0000313" key="10">
    <source>
        <dbReference type="Proteomes" id="UP001243212"/>
    </source>
</evidence>
<accession>A0ABT9NI21</accession>
<organism evidence="9 10">
    <name type="scientific">Trueperella bonasi</name>
    <dbReference type="NCBI Taxonomy" id="312286"/>
    <lineage>
        <taxon>Bacteria</taxon>
        <taxon>Bacillati</taxon>
        <taxon>Actinomycetota</taxon>
        <taxon>Actinomycetes</taxon>
        <taxon>Actinomycetales</taxon>
        <taxon>Actinomycetaceae</taxon>
        <taxon>Trueperella</taxon>
    </lineage>
</organism>
<dbReference type="SUPFAM" id="SSF51395">
    <property type="entry name" value="FMN-linked oxidoreductases"/>
    <property type="match status" value="1"/>
</dbReference>
<feature type="region of interest" description="Disordered" evidence="7">
    <location>
        <begin position="415"/>
        <end position="434"/>
    </location>
</feature>